<evidence type="ECO:0000256" key="4">
    <source>
        <dbReference type="ARBA" id="ARBA00022490"/>
    </source>
</evidence>
<dbReference type="GO" id="GO:0005634">
    <property type="term" value="C:nucleus"/>
    <property type="evidence" value="ECO:0007669"/>
    <property type="project" value="UniProtKB-SubCell"/>
</dbReference>
<reference evidence="16" key="1">
    <citation type="submission" date="2022-03" db="EMBL/GenBank/DDBJ databases">
        <authorList>
            <person name="Alioto T."/>
            <person name="Alioto T."/>
            <person name="Gomez Garrido J."/>
        </authorList>
    </citation>
    <scope>NUCLEOTIDE SEQUENCE</scope>
</reference>
<dbReference type="EMBL" id="OW240921">
    <property type="protein sequence ID" value="CAH2318943.1"/>
    <property type="molecule type" value="Genomic_DNA"/>
</dbReference>
<keyword evidence="6" id="KW-0132">Cell division</keyword>
<keyword evidence="8 12" id="KW-0195">Cyclin</keyword>
<evidence type="ECO:0000313" key="17">
    <source>
        <dbReference type="Proteomes" id="UP001295444"/>
    </source>
</evidence>
<dbReference type="InterPro" id="IPR048258">
    <property type="entry name" value="Cyclins_cyclin-box"/>
</dbReference>
<evidence type="ECO:0000256" key="9">
    <source>
        <dbReference type="ARBA" id="ARBA00023242"/>
    </source>
</evidence>
<dbReference type="SUPFAM" id="SSF47954">
    <property type="entry name" value="Cyclin-like"/>
    <property type="match status" value="2"/>
</dbReference>
<dbReference type="AlphaFoldDB" id="A0AAD1WLC0"/>
<dbReference type="GO" id="GO:0051301">
    <property type="term" value="P:cell division"/>
    <property type="evidence" value="ECO:0007669"/>
    <property type="project" value="UniProtKB-KW"/>
</dbReference>
<dbReference type="Pfam" id="PF00134">
    <property type="entry name" value="Cyclin_N"/>
    <property type="match status" value="1"/>
</dbReference>
<dbReference type="SMART" id="SM00385">
    <property type="entry name" value="CYCLIN"/>
    <property type="match status" value="1"/>
</dbReference>
<evidence type="ECO:0000256" key="7">
    <source>
        <dbReference type="ARBA" id="ARBA00022843"/>
    </source>
</evidence>
<dbReference type="InterPro" id="IPR039361">
    <property type="entry name" value="Cyclin"/>
</dbReference>
<dbReference type="Proteomes" id="UP001295444">
    <property type="component" value="Chromosome 10"/>
</dbReference>
<keyword evidence="9" id="KW-0539">Nucleus</keyword>
<dbReference type="InterPro" id="IPR004367">
    <property type="entry name" value="Cyclin_C-dom"/>
</dbReference>
<comment type="subcellular location">
    <subcellularLocation>
        <location evidence="2">Cytoplasm</location>
    </subcellularLocation>
    <subcellularLocation>
        <location evidence="1">Nucleus</location>
    </subcellularLocation>
</comment>
<keyword evidence="17" id="KW-1185">Reference proteome</keyword>
<evidence type="ECO:0000256" key="6">
    <source>
        <dbReference type="ARBA" id="ARBA00022618"/>
    </source>
</evidence>
<dbReference type="InterPro" id="IPR036915">
    <property type="entry name" value="Cyclin-like_sf"/>
</dbReference>
<evidence type="ECO:0000256" key="3">
    <source>
        <dbReference type="ARBA" id="ARBA00009065"/>
    </source>
</evidence>
<proteinExistence type="inferred from homology"/>
<evidence type="ECO:0000256" key="2">
    <source>
        <dbReference type="ARBA" id="ARBA00004496"/>
    </source>
</evidence>
<comment type="similarity">
    <text evidence="3">Belongs to the cyclin family. Cyclin D subfamily.</text>
</comment>
<organism evidence="16 17">
    <name type="scientific">Pelobates cultripes</name>
    <name type="common">Western spadefoot toad</name>
    <dbReference type="NCBI Taxonomy" id="61616"/>
    <lineage>
        <taxon>Eukaryota</taxon>
        <taxon>Metazoa</taxon>
        <taxon>Chordata</taxon>
        <taxon>Craniata</taxon>
        <taxon>Vertebrata</taxon>
        <taxon>Euteleostomi</taxon>
        <taxon>Amphibia</taxon>
        <taxon>Batrachia</taxon>
        <taxon>Anura</taxon>
        <taxon>Pelobatoidea</taxon>
        <taxon>Pelobatidae</taxon>
        <taxon>Pelobates</taxon>
    </lineage>
</organism>
<dbReference type="GO" id="GO:0005737">
    <property type="term" value="C:cytoplasm"/>
    <property type="evidence" value="ECO:0007669"/>
    <property type="project" value="UniProtKB-SubCell"/>
</dbReference>
<comment type="subunit">
    <text evidence="11">Interacts with the CDK4 and CDK6 protein kinases to form a serine/threonine kinase holoenzyme complex. The cyclin subunit imparts substrate specificity to the complex.</text>
</comment>
<dbReference type="InterPro" id="IPR013763">
    <property type="entry name" value="Cyclin-like_dom"/>
</dbReference>
<sequence>MAAIPSSSSSEEDTLDAPDPMPGATDPLSDLPLGDLGASATKGDILKNVRTLFRTDIAILQEEITLATDRVRTTENDVTFMAQHQQADLETFRQELIFVKGQNQIPAEELHILETVMENSLMCWETETELRAQPDPVLLQDQVLINLLQSEHRYIPSATYFQCVQKEIRPYMRRMLTSWMLEVCEDQRCGEQVFPLAVNCLDRVLSLVSVEKRQLQLVGAVCLLVASKLRGSKPMTTETMCMYADYCFTDKELRMMELLVLNKLKWDMEAVIPHDFLAHFLDILKIPRDKVHQVRKHTETFIALCTTDYNFIALPPSLVAAASVAASVTGLRPENLGMRFSNISTTSYLAHAIHCDPNVLRMCQEQIEVSLKSSLREAETSRLADSKSVEEIERSSTPTDVLDFDL</sequence>
<dbReference type="FunFam" id="1.10.472.10:FF:000120">
    <property type="entry name" value="G1/S-specific cyclin-D1"/>
    <property type="match status" value="1"/>
</dbReference>
<dbReference type="Gene3D" id="1.10.472.10">
    <property type="entry name" value="Cyclin-like"/>
    <property type="match status" value="2"/>
</dbReference>
<evidence type="ECO:0000259" key="15">
    <source>
        <dbReference type="SMART" id="SM01332"/>
    </source>
</evidence>
<dbReference type="CDD" id="cd20515">
    <property type="entry name" value="CYCLIN_CCND_rpt1"/>
    <property type="match status" value="1"/>
</dbReference>
<evidence type="ECO:0000256" key="1">
    <source>
        <dbReference type="ARBA" id="ARBA00004123"/>
    </source>
</evidence>
<dbReference type="PROSITE" id="PS00292">
    <property type="entry name" value="CYCLINS"/>
    <property type="match status" value="1"/>
</dbReference>
<accession>A0AAD1WLC0</accession>
<keyword evidence="7" id="KW-0832">Ubl conjugation</keyword>
<feature type="region of interest" description="Disordered" evidence="13">
    <location>
        <begin position="1"/>
        <end position="34"/>
    </location>
</feature>
<dbReference type="InterPro" id="IPR006671">
    <property type="entry name" value="Cyclin_N"/>
</dbReference>
<evidence type="ECO:0000256" key="5">
    <source>
        <dbReference type="ARBA" id="ARBA00022553"/>
    </source>
</evidence>
<name>A0AAD1WLC0_PELCU</name>
<evidence type="ECO:0000313" key="16">
    <source>
        <dbReference type="EMBL" id="CAH2318943.1"/>
    </source>
</evidence>
<evidence type="ECO:0000256" key="10">
    <source>
        <dbReference type="ARBA" id="ARBA00023306"/>
    </source>
</evidence>
<evidence type="ECO:0000259" key="14">
    <source>
        <dbReference type="SMART" id="SM00385"/>
    </source>
</evidence>
<protein>
    <submittedName>
        <fullName evidence="16">G1 S-specific cyclin-D1-like</fullName>
    </submittedName>
</protein>
<evidence type="ECO:0000256" key="12">
    <source>
        <dbReference type="RuleBase" id="RU000383"/>
    </source>
</evidence>
<dbReference type="PANTHER" id="PTHR10177">
    <property type="entry name" value="CYCLINS"/>
    <property type="match status" value="1"/>
</dbReference>
<dbReference type="SMART" id="SM01332">
    <property type="entry name" value="Cyclin_C"/>
    <property type="match status" value="1"/>
</dbReference>
<feature type="domain" description="Cyclin-like" evidence="14">
    <location>
        <begin position="178"/>
        <end position="262"/>
    </location>
</feature>
<gene>
    <name evidence="16" type="ORF">PECUL_23A059001</name>
</gene>
<keyword evidence="5" id="KW-0597">Phosphoprotein</keyword>
<feature type="domain" description="Cyclin C-terminal" evidence="15">
    <location>
        <begin position="271"/>
        <end position="398"/>
    </location>
</feature>
<dbReference type="Pfam" id="PF02984">
    <property type="entry name" value="Cyclin_C"/>
    <property type="match status" value="1"/>
</dbReference>
<keyword evidence="10" id="KW-0131">Cell cycle</keyword>
<evidence type="ECO:0000256" key="11">
    <source>
        <dbReference type="ARBA" id="ARBA00064525"/>
    </source>
</evidence>
<keyword evidence="4" id="KW-0963">Cytoplasm</keyword>
<evidence type="ECO:0000256" key="13">
    <source>
        <dbReference type="SAM" id="MobiDB-lite"/>
    </source>
</evidence>
<evidence type="ECO:0000256" key="8">
    <source>
        <dbReference type="ARBA" id="ARBA00023127"/>
    </source>
</evidence>